<keyword evidence="3 5" id="KW-1133">Transmembrane helix</keyword>
<sequence length="94" mass="10505">MFTNPTTLIRTLIIFVNWVVVTMVYYGLSLNVGSLGGSIYLNNFLSSLAELIGYCVALAGLGRLGRKWMHCGSMILGGTGLYRQHVSRHVWRRL</sequence>
<dbReference type="AlphaFoldDB" id="A0AAN9BLQ1"/>
<dbReference type="PANTHER" id="PTHR24064">
    <property type="entry name" value="SOLUTE CARRIER FAMILY 22 MEMBER"/>
    <property type="match status" value="1"/>
</dbReference>
<evidence type="ECO:0000313" key="7">
    <source>
        <dbReference type="Proteomes" id="UP001374579"/>
    </source>
</evidence>
<reference evidence="6 7" key="1">
    <citation type="submission" date="2024-02" db="EMBL/GenBank/DDBJ databases">
        <title>Chromosome-scale genome assembly of the rough periwinkle Littorina saxatilis.</title>
        <authorList>
            <person name="De Jode A."/>
            <person name="Faria R."/>
            <person name="Formenti G."/>
            <person name="Sims Y."/>
            <person name="Smith T.P."/>
            <person name="Tracey A."/>
            <person name="Wood J.M.D."/>
            <person name="Zagrodzka Z.B."/>
            <person name="Johannesson K."/>
            <person name="Butlin R.K."/>
            <person name="Leder E.H."/>
        </authorList>
    </citation>
    <scope>NUCLEOTIDE SEQUENCE [LARGE SCALE GENOMIC DNA]</scope>
    <source>
        <strain evidence="6">Snail1</strain>
        <tissue evidence="6">Muscle</tissue>
    </source>
</reference>
<feature type="transmembrane region" description="Helical" evidence="5">
    <location>
        <begin position="7"/>
        <end position="28"/>
    </location>
</feature>
<protein>
    <submittedName>
        <fullName evidence="6">Uncharacterized protein</fullName>
    </submittedName>
</protein>
<evidence type="ECO:0000256" key="1">
    <source>
        <dbReference type="ARBA" id="ARBA00004141"/>
    </source>
</evidence>
<accession>A0AAN9BLQ1</accession>
<feature type="transmembrane region" description="Helical" evidence="5">
    <location>
        <begin position="40"/>
        <end position="61"/>
    </location>
</feature>
<dbReference type="Proteomes" id="UP001374579">
    <property type="component" value="Unassembled WGS sequence"/>
</dbReference>
<organism evidence="6 7">
    <name type="scientific">Littorina saxatilis</name>
    <dbReference type="NCBI Taxonomy" id="31220"/>
    <lineage>
        <taxon>Eukaryota</taxon>
        <taxon>Metazoa</taxon>
        <taxon>Spiralia</taxon>
        <taxon>Lophotrochozoa</taxon>
        <taxon>Mollusca</taxon>
        <taxon>Gastropoda</taxon>
        <taxon>Caenogastropoda</taxon>
        <taxon>Littorinimorpha</taxon>
        <taxon>Littorinoidea</taxon>
        <taxon>Littorinidae</taxon>
        <taxon>Littorina</taxon>
    </lineage>
</organism>
<evidence type="ECO:0000256" key="4">
    <source>
        <dbReference type="ARBA" id="ARBA00023136"/>
    </source>
</evidence>
<comment type="caution">
    <text evidence="6">The sequence shown here is derived from an EMBL/GenBank/DDBJ whole genome shotgun (WGS) entry which is preliminary data.</text>
</comment>
<keyword evidence="2 5" id="KW-0812">Transmembrane</keyword>
<proteinExistence type="predicted"/>
<dbReference type="GO" id="GO:0016020">
    <property type="term" value="C:membrane"/>
    <property type="evidence" value="ECO:0007669"/>
    <property type="project" value="UniProtKB-SubCell"/>
</dbReference>
<gene>
    <name evidence="6" type="ORF">V1264_016969</name>
</gene>
<keyword evidence="7" id="KW-1185">Reference proteome</keyword>
<keyword evidence="4 5" id="KW-0472">Membrane</keyword>
<dbReference type="EMBL" id="JBAMIC010000007">
    <property type="protein sequence ID" value="KAK7105610.1"/>
    <property type="molecule type" value="Genomic_DNA"/>
</dbReference>
<evidence type="ECO:0000313" key="6">
    <source>
        <dbReference type="EMBL" id="KAK7105610.1"/>
    </source>
</evidence>
<dbReference type="Gene3D" id="1.20.1250.20">
    <property type="entry name" value="MFS general substrate transporter like domains"/>
    <property type="match status" value="1"/>
</dbReference>
<comment type="subcellular location">
    <subcellularLocation>
        <location evidence="1">Membrane</location>
        <topology evidence="1">Multi-pass membrane protein</topology>
    </subcellularLocation>
</comment>
<name>A0AAN9BLQ1_9CAEN</name>
<evidence type="ECO:0000256" key="3">
    <source>
        <dbReference type="ARBA" id="ARBA00022989"/>
    </source>
</evidence>
<evidence type="ECO:0000256" key="2">
    <source>
        <dbReference type="ARBA" id="ARBA00022692"/>
    </source>
</evidence>
<evidence type="ECO:0000256" key="5">
    <source>
        <dbReference type="SAM" id="Phobius"/>
    </source>
</evidence>
<dbReference type="InterPro" id="IPR036259">
    <property type="entry name" value="MFS_trans_sf"/>
</dbReference>